<comment type="caution">
    <text evidence="1">The sequence shown here is derived from an EMBL/GenBank/DDBJ whole genome shotgun (WGS) entry which is preliminary data.</text>
</comment>
<dbReference type="Pfam" id="PF11951">
    <property type="entry name" value="Fungal_trans_2"/>
    <property type="match status" value="1"/>
</dbReference>
<dbReference type="InterPro" id="IPR021858">
    <property type="entry name" value="Fun_TF"/>
</dbReference>
<dbReference type="RefSeq" id="XP_033431153.1">
    <property type="nucleotide sequence ID" value="XM_033565396.1"/>
</dbReference>
<dbReference type="GeneID" id="54323390"/>
<dbReference type="PANTHER" id="PTHR37540:SF10">
    <property type="entry name" value="SIGMA-70 REGION 2 FAMILY PROTEIN"/>
    <property type="match status" value="1"/>
</dbReference>
<evidence type="ECO:0000313" key="2">
    <source>
        <dbReference type="Proteomes" id="UP000324241"/>
    </source>
</evidence>
<dbReference type="EMBL" id="QUQM01000002">
    <property type="protein sequence ID" value="KAA8651792.1"/>
    <property type="molecule type" value="Genomic_DNA"/>
</dbReference>
<evidence type="ECO:0000313" key="1">
    <source>
        <dbReference type="EMBL" id="KAA8651792.1"/>
    </source>
</evidence>
<dbReference type="AlphaFoldDB" id="A0A5M9MXG1"/>
<dbReference type="PANTHER" id="PTHR37540">
    <property type="entry name" value="TRANSCRIPTION FACTOR (ACR-2), PUTATIVE-RELATED-RELATED"/>
    <property type="match status" value="1"/>
</dbReference>
<protein>
    <submittedName>
        <fullName evidence="1">Uncharacterized protein</fullName>
    </submittedName>
</protein>
<gene>
    <name evidence="1" type="ORF">ATNIH1004_000688</name>
</gene>
<dbReference type="Proteomes" id="UP000324241">
    <property type="component" value="Unassembled WGS sequence"/>
</dbReference>
<name>A0A5M9MXG1_9EURO</name>
<dbReference type="VEuPathDB" id="FungiDB:EYZ11_003995"/>
<organism evidence="1 2">
    <name type="scientific">Aspergillus tanneri</name>
    <dbReference type="NCBI Taxonomy" id="1220188"/>
    <lineage>
        <taxon>Eukaryota</taxon>
        <taxon>Fungi</taxon>
        <taxon>Dikarya</taxon>
        <taxon>Ascomycota</taxon>
        <taxon>Pezizomycotina</taxon>
        <taxon>Eurotiomycetes</taxon>
        <taxon>Eurotiomycetidae</taxon>
        <taxon>Eurotiales</taxon>
        <taxon>Aspergillaceae</taxon>
        <taxon>Aspergillus</taxon>
        <taxon>Aspergillus subgen. Circumdati</taxon>
    </lineage>
</organism>
<proteinExistence type="predicted"/>
<accession>A0A5M9MXG1</accession>
<dbReference type="OrthoDB" id="4159781at2759"/>
<sequence length="410" mass="46109">MFCLKDRNEHISIKKLGTGYQHTRVALENQVGENLDEVLEMWREMDAEGHLAEEFVVDANFLLLMIHIPTLAPQLNLDFKLNLKLNLKSSLFNRQVLFSPDTSSVPVDMGMDFVFINVREPRDALQLAKEPEVRSHVARYQWRQVESRAKITRERVVGRYEEIFETFKDSEDDDDDDDEEIVSVGYMQIRRPKRPLPDPSHPLSIPLPLGGLRGDPFSIVSDLVETVSTTVDLMSMAVDIPELDQPGNRGLLRTRWFPLVMTEPALFLVIMLLAASHHATLVPNPSTDSKLDLLRLRCETINAINHALQFQRHDQVSDALVGAIAKMASYEAMFGSMESYDVHMRGLTQAVGLRGGLTELGLDGLLRRIVVWIDRNAAFLHGSSLHFPGATFVLGEPLPDPNPGHFLGAS</sequence>
<reference evidence="1 2" key="1">
    <citation type="submission" date="2019-08" db="EMBL/GenBank/DDBJ databases">
        <title>The genome sequence of a newly discovered highly antifungal drug resistant Aspergillus species, Aspergillus tanneri NIH 1004.</title>
        <authorList>
            <person name="Mounaud S."/>
            <person name="Singh I."/>
            <person name="Joardar V."/>
            <person name="Pakala S."/>
            <person name="Pakala S."/>
            <person name="Venepally P."/>
            <person name="Chung J.K."/>
            <person name="Losada L."/>
            <person name="Nierman W.C."/>
        </authorList>
    </citation>
    <scope>NUCLEOTIDE SEQUENCE [LARGE SCALE GENOMIC DNA]</scope>
    <source>
        <strain evidence="1 2">NIH1004</strain>
    </source>
</reference>